<dbReference type="PANTHER" id="PTHR24559:SF444">
    <property type="entry name" value="REVERSE TRANSCRIPTASE DOMAIN-CONTAINING PROTEIN"/>
    <property type="match status" value="1"/>
</dbReference>
<sequence>MVSAIDINTERKWFRKVSNVKAKVKWFRLREAVPKAIVEIPARGRDTVRARDRTHVVTPSRGCSCGVTPARCSSREASPQLQVGVVEEQVSPKYGASLFQETLLRMLGFMKNFSHDGVTVEVVDMVDARGVLFCCTSAMWMRQRVVEHFWEAWVQIELVTHFSVVGWFMHLCEQLRVTHSRPQRTYSIAQAREAMSGTRGQGRCQSERGGRTSIRGATTLQGGDFDVILGMDLLSPHHAIFYYYAKTVTLVIIGAPRVEWTHASGSYPNKVIPSFELKCVPPDKDIDFSIDLEQTTKPISNPPYRMTPHELNKVTVKNKYSLPRIDDLIDHLQGASLFSKIGLRFGYHLLKIRASDILKKPFRTRYGNHEFLVMSFSLTNVPATFMELMNGSFSTIASSLTRLTRQSVTFQWSYECEERFQKLKTLLTLAPILTLPEEGVDFTVNCYAFEVGLGGVLIQKDKATILDS</sequence>
<evidence type="ECO:0000259" key="1">
    <source>
        <dbReference type="Pfam" id="PF17919"/>
    </source>
</evidence>
<dbReference type="InterPro" id="IPR043128">
    <property type="entry name" value="Rev_trsase/Diguanyl_cyclase"/>
</dbReference>
<dbReference type="Gene3D" id="3.30.70.270">
    <property type="match status" value="1"/>
</dbReference>
<accession>A0AAF0TRU3</accession>
<dbReference type="Gene3D" id="3.10.10.10">
    <property type="entry name" value="HIV Type 1 Reverse Transcriptase, subunit A, domain 1"/>
    <property type="match status" value="1"/>
</dbReference>
<dbReference type="PANTHER" id="PTHR24559">
    <property type="entry name" value="TRANSPOSON TY3-I GAG-POL POLYPROTEIN"/>
    <property type="match status" value="1"/>
</dbReference>
<dbReference type="InterPro" id="IPR043502">
    <property type="entry name" value="DNA/RNA_pol_sf"/>
</dbReference>
<feature type="domain" description="Reverse transcriptase/retrotransposon-derived protein RNase H-like" evidence="1">
    <location>
        <begin position="412"/>
        <end position="462"/>
    </location>
</feature>
<evidence type="ECO:0000313" key="2">
    <source>
        <dbReference type="EMBL" id="WMV30051.1"/>
    </source>
</evidence>
<dbReference type="InterPro" id="IPR053134">
    <property type="entry name" value="RNA-dir_DNA_polymerase"/>
</dbReference>
<name>A0AAF0TRU3_SOLVR</name>
<proteinExistence type="predicted"/>
<dbReference type="CDD" id="cd01647">
    <property type="entry name" value="RT_LTR"/>
    <property type="match status" value="1"/>
</dbReference>
<dbReference type="Pfam" id="PF17919">
    <property type="entry name" value="RT_RNaseH_2"/>
    <property type="match status" value="1"/>
</dbReference>
<gene>
    <name evidence="2" type="ORF">MTR67_023436</name>
</gene>
<dbReference type="AlphaFoldDB" id="A0AAF0TRU3"/>
<dbReference type="Proteomes" id="UP001234989">
    <property type="component" value="Chromosome 5"/>
</dbReference>
<reference evidence="2" key="1">
    <citation type="submission" date="2023-08" db="EMBL/GenBank/DDBJ databases">
        <title>A de novo genome assembly of Solanum verrucosum Schlechtendal, a Mexican diploid species geographically isolated from the other diploid A-genome species in potato relatives.</title>
        <authorList>
            <person name="Hosaka K."/>
        </authorList>
    </citation>
    <scope>NUCLEOTIDE SEQUENCE</scope>
    <source>
        <tissue evidence="2">Young leaves</tissue>
    </source>
</reference>
<protein>
    <recommendedName>
        <fullName evidence="1">Reverse transcriptase/retrotransposon-derived protein RNase H-like domain-containing protein</fullName>
    </recommendedName>
</protein>
<dbReference type="EMBL" id="CP133616">
    <property type="protein sequence ID" value="WMV30051.1"/>
    <property type="molecule type" value="Genomic_DNA"/>
</dbReference>
<dbReference type="InterPro" id="IPR041577">
    <property type="entry name" value="RT_RNaseH_2"/>
</dbReference>
<evidence type="ECO:0000313" key="3">
    <source>
        <dbReference type="Proteomes" id="UP001234989"/>
    </source>
</evidence>
<keyword evidence="3" id="KW-1185">Reference proteome</keyword>
<dbReference type="SUPFAM" id="SSF56672">
    <property type="entry name" value="DNA/RNA polymerases"/>
    <property type="match status" value="1"/>
</dbReference>
<organism evidence="2 3">
    <name type="scientific">Solanum verrucosum</name>
    <dbReference type="NCBI Taxonomy" id="315347"/>
    <lineage>
        <taxon>Eukaryota</taxon>
        <taxon>Viridiplantae</taxon>
        <taxon>Streptophyta</taxon>
        <taxon>Embryophyta</taxon>
        <taxon>Tracheophyta</taxon>
        <taxon>Spermatophyta</taxon>
        <taxon>Magnoliopsida</taxon>
        <taxon>eudicotyledons</taxon>
        <taxon>Gunneridae</taxon>
        <taxon>Pentapetalae</taxon>
        <taxon>asterids</taxon>
        <taxon>lamiids</taxon>
        <taxon>Solanales</taxon>
        <taxon>Solanaceae</taxon>
        <taxon>Solanoideae</taxon>
        <taxon>Solaneae</taxon>
        <taxon>Solanum</taxon>
    </lineage>
</organism>